<accession>A0ABQ2VI12</accession>
<gene>
    <name evidence="1" type="ORF">GCM10010178_92140</name>
</gene>
<keyword evidence="2" id="KW-1185">Reference proteome</keyword>
<protein>
    <submittedName>
        <fullName evidence="1">Uncharacterized protein</fullName>
    </submittedName>
</protein>
<proteinExistence type="predicted"/>
<dbReference type="EMBL" id="BMRE01000127">
    <property type="protein sequence ID" value="GGU88056.1"/>
    <property type="molecule type" value="Genomic_DNA"/>
</dbReference>
<sequence length="104" mass="11712">MGNYTLPVTLLLEAAGADIKPGDPLSAQTLRAWGRADWEQGLRAARRVVWDHLHRAEWHLNQEFDRGGVEVALRMATWVRGTIESWRLKGLDAMLSDLPRQAAP</sequence>
<evidence type="ECO:0000313" key="2">
    <source>
        <dbReference type="Proteomes" id="UP000649573"/>
    </source>
</evidence>
<name>A0ABQ2VI12_9PSEU</name>
<reference evidence="2" key="1">
    <citation type="journal article" date="2019" name="Int. J. Syst. Evol. Microbiol.">
        <title>The Global Catalogue of Microorganisms (GCM) 10K type strain sequencing project: providing services to taxonomists for standard genome sequencing and annotation.</title>
        <authorList>
            <consortium name="The Broad Institute Genomics Platform"/>
            <consortium name="The Broad Institute Genome Sequencing Center for Infectious Disease"/>
            <person name="Wu L."/>
            <person name="Ma J."/>
        </authorList>
    </citation>
    <scope>NUCLEOTIDE SEQUENCE [LARGE SCALE GENOMIC DNA]</scope>
    <source>
        <strain evidence="2">JCM 3296</strain>
    </source>
</reference>
<dbReference type="RefSeq" id="WP_189260114.1">
    <property type="nucleotide sequence ID" value="NZ_BMRE01000127.1"/>
</dbReference>
<organism evidence="1 2">
    <name type="scientific">Lentzea flava</name>
    <dbReference type="NCBI Taxonomy" id="103732"/>
    <lineage>
        <taxon>Bacteria</taxon>
        <taxon>Bacillati</taxon>
        <taxon>Actinomycetota</taxon>
        <taxon>Actinomycetes</taxon>
        <taxon>Pseudonocardiales</taxon>
        <taxon>Pseudonocardiaceae</taxon>
        <taxon>Lentzea</taxon>
    </lineage>
</organism>
<dbReference type="Proteomes" id="UP000649573">
    <property type="component" value="Unassembled WGS sequence"/>
</dbReference>
<comment type="caution">
    <text evidence="1">The sequence shown here is derived from an EMBL/GenBank/DDBJ whole genome shotgun (WGS) entry which is preliminary data.</text>
</comment>
<evidence type="ECO:0000313" key="1">
    <source>
        <dbReference type="EMBL" id="GGU88056.1"/>
    </source>
</evidence>